<dbReference type="AlphaFoldDB" id="A0A2P2R018"/>
<name>A0A2P2R018_RHIMU</name>
<proteinExistence type="predicted"/>
<accession>A0A2P2R018</accession>
<dbReference type="EMBL" id="GGEC01092104">
    <property type="protein sequence ID" value="MBX72588.1"/>
    <property type="molecule type" value="Transcribed_RNA"/>
</dbReference>
<reference evidence="1" key="1">
    <citation type="submission" date="2018-02" db="EMBL/GenBank/DDBJ databases">
        <title>Rhizophora mucronata_Transcriptome.</title>
        <authorList>
            <person name="Meera S.P."/>
            <person name="Sreeshan A."/>
            <person name="Augustine A."/>
        </authorList>
    </citation>
    <scope>NUCLEOTIDE SEQUENCE</scope>
    <source>
        <tissue evidence="1">Leaf</tissue>
    </source>
</reference>
<protein>
    <submittedName>
        <fullName evidence="1">Uncharacterized protein</fullName>
    </submittedName>
</protein>
<organism evidence="1">
    <name type="scientific">Rhizophora mucronata</name>
    <name type="common">Asiatic mangrove</name>
    <dbReference type="NCBI Taxonomy" id="61149"/>
    <lineage>
        <taxon>Eukaryota</taxon>
        <taxon>Viridiplantae</taxon>
        <taxon>Streptophyta</taxon>
        <taxon>Embryophyta</taxon>
        <taxon>Tracheophyta</taxon>
        <taxon>Spermatophyta</taxon>
        <taxon>Magnoliopsida</taxon>
        <taxon>eudicotyledons</taxon>
        <taxon>Gunneridae</taxon>
        <taxon>Pentapetalae</taxon>
        <taxon>rosids</taxon>
        <taxon>fabids</taxon>
        <taxon>Malpighiales</taxon>
        <taxon>Rhizophoraceae</taxon>
        <taxon>Rhizophora</taxon>
    </lineage>
</organism>
<evidence type="ECO:0000313" key="1">
    <source>
        <dbReference type="EMBL" id="MBX72588.1"/>
    </source>
</evidence>
<sequence length="39" mass="4646">MLNFWGNPICINLFFSQFREIFNILLIFHSFNPSLDPTV</sequence>